<dbReference type="SMART" id="SM00034">
    <property type="entry name" value="CLECT"/>
    <property type="match status" value="1"/>
</dbReference>
<dbReference type="EnsemblMetazoa" id="G8857.1">
    <property type="protein sequence ID" value="G8857.1:cds"/>
    <property type="gene ID" value="G8857"/>
</dbReference>
<dbReference type="Gene3D" id="3.10.100.10">
    <property type="entry name" value="Mannose-Binding Protein A, subunit A"/>
    <property type="match status" value="1"/>
</dbReference>
<protein>
    <recommendedName>
        <fullName evidence="4">C-type lectin domain-containing protein</fullName>
    </recommendedName>
</protein>
<keyword evidence="6" id="KW-1185">Reference proteome</keyword>
<dbReference type="GO" id="GO:0030246">
    <property type="term" value="F:carbohydrate binding"/>
    <property type="evidence" value="ECO:0007669"/>
    <property type="project" value="UniProtKB-KW"/>
</dbReference>
<feature type="domain" description="C-type lectin" evidence="4">
    <location>
        <begin position="168"/>
        <end position="296"/>
    </location>
</feature>
<evidence type="ECO:0000256" key="1">
    <source>
        <dbReference type="ARBA" id="ARBA00022734"/>
    </source>
</evidence>
<dbReference type="InterPro" id="IPR001304">
    <property type="entry name" value="C-type_lectin-like"/>
</dbReference>
<dbReference type="PANTHER" id="PTHR46746:SF9">
    <property type="entry name" value="CD209 ANTIGEN-LIKE PROTEIN C-LIKE"/>
    <property type="match status" value="1"/>
</dbReference>
<dbReference type="Pfam" id="PF00059">
    <property type="entry name" value="Lectin_C"/>
    <property type="match status" value="1"/>
</dbReference>
<dbReference type="InterPro" id="IPR016187">
    <property type="entry name" value="CTDL_fold"/>
</dbReference>
<keyword evidence="3" id="KW-1133">Transmembrane helix</keyword>
<dbReference type="InterPro" id="IPR051379">
    <property type="entry name" value="C-type_Lectin_Receptor_IMM"/>
</dbReference>
<organism evidence="5 6">
    <name type="scientific">Magallana gigas</name>
    <name type="common">Pacific oyster</name>
    <name type="synonym">Crassostrea gigas</name>
    <dbReference type="NCBI Taxonomy" id="29159"/>
    <lineage>
        <taxon>Eukaryota</taxon>
        <taxon>Metazoa</taxon>
        <taxon>Spiralia</taxon>
        <taxon>Lophotrochozoa</taxon>
        <taxon>Mollusca</taxon>
        <taxon>Bivalvia</taxon>
        <taxon>Autobranchia</taxon>
        <taxon>Pteriomorphia</taxon>
        <taxon>Ostreida</taxon>
        <taxon>Ostreoidea</taxon>
        <taxon>Ostreidae</taxon>
        <taxon>Magallana</taxon>
    </lineage>
</organism>
<reference evidence="5" key="1">
    <citation type="submission" date="2022-08" db="UniProtKB">
        <authorList>
            <consortium name="EnsemblMetazoa"/>
        </authorList>
    </citation>
    <scope>IDENTIFICATION</scope>
    <source>
        <strain evidence="5">05x7-T-G4-1.051#20</strain>
    </source>
</reference>
<keyword evidence="1" id="KW-0430">Lectin</keyword>
<evidence type="ECO:0000256" key="3">
    <source>
        <dbReference type="SAM" id="Phobius"/>
    </source>
</evidence>
<sequence>MFPQPSVQKERLLEKQRRKLTYKMNYFSRYGLPRFNKDLTSEFQLKPESTDRFIQVTRTSGRWRDLVDPNNDSNNTYIYKGSQSTELDGKQKNSKTKLYAAILIIFTFLIVSCIGVAVVSTMLYHEQNKHNNDALTTKSITMTTINPTLHCKDDTPAAEKCSEGWTLNDGSCYWLNKDFLSWDEAEAACRKRSATLVEITNGNENMFLEEFAINYLIWVGIKVSESNTRINTCSQTPSSVGLTYTREFGKCIESITIFDGTGEPFSFFVNRDCFGVHRQYPAAMDECRRSLLPVMRQYRQEGANIKLVRDRFYVNGTICTTIIPTRTSLLPRMGNLYIPAARDS</sequence>
<evidence type="ECO:0000313" key="6">
    <source>
        <dbReference type="Proteomes" id="UP000005408"/>
    </source>
</evidence>
<evidence type="ECO:0000256" key="2">
    <source>
        <dbReference type="ARBA" id="ARBA00023157"/>
    </source>
</evidence>
<dbReference type="PROSITE" id="PS50041">
    <property type="entry name" value="C_TYPE_LECTIN_2"/>
    <property type="match status" value="1"/>
</dbReference>
<dbReference type="PANTHER" id="PTHR46746">
    <property type="entry name" value="KILLER CELL LECTIN-LIKE RECEPTOR SUBFAMILY F MEMBER 2"/>
    <property type="match status" value="1"/>
</dbReference>
<feature type="transmembrane region" description="Helical" evidence="3">
    <location>
        <begin position="98"/>
        <end position="124"/>
    </location>
</feature>
<keyword evidence="3" id="KW-0812">Transmembrane</keyword>
<dbReference type="Proteomes" id="UP000005408">
    <property type="component" value="Unassembled WGS sequence"/>
</dbReference>
<dbReference type="SUPFAM" id="SSF56436">
    <property type="entry name" value="C-type lectin-like"/>
    <property type="match status" value="1"/>
</dbReference>
<accession>A0A8W8NQR4</accession>
<dbReference type="InterPro" id="IPR016186">
    <property type="entry name" value="C-type_lectin-like/link_sf"/>
</dbReference>
<keyword evidence="2" id="KW-1015">Disulfide bond</keyword>
<name>A0A8W8NQR4_MAGGI</name>
<keyword evidence="3" id="KW-0472">Membrane</keyword>
<evidence type="ECO:0000313" key="5">
    <source>
        <dbReference type="EnsemblMetazoa" id="G8857.1:cds"/>
    </source>
</evidence>
<evidence type="ECO:0000259" key="4">
    <source>
        <dbReference type="PROSITE" id="PS50041"/>
    </source>
</evidence>
<dbReference type="AlphaFoldDB" id="A0A8W8NQR4"/>
<proteinExistence type="predicted"/>